<accession>A0ABR3Q0I2</accession>
<reference evidence="1 2" key="1">
    <citation type="submission" date="2023-08" db="EMBL/GenBank/DDBJ databases">
        <title>Annotated Genome Sequence of Vanrija albida AlHP1.</title>
        <authorList>
            <person name="Herzog R."/>
        </authorList>
    </citation>
    <scope>NUCLEOTIDE SEQUENCE [LARGE SCALE GENOMIC DNA]</scope>
    <source>
        <strain evidence="1 2">AlHP1</strain>
    </source>
</reference>
<sequence length="663" mass="74440">MAPLTRSRRAAADAALDYKAFPHLVELILELCDDMETLFTLRLVSRRIKECADVWTVQKAISSPRWIGEPPEPHVRWDSGHRTVMVPPYTAVDIVEVMRPHVPNDYYGALMIDRSGTQRHVVVVVLAVPTSPSFELAKRTLFHMSILQTMQLRDRSKRPPKLDIVFAPYRLPDMAGAATHEKDPARWAQTKKPSYLFTPLFEPVGPTRNPENSPGTRTVDGIYSPLFFHLGAFEVLGYGGSVRVLGLDLLPPQYVDLHCDPDISGEAAQDAARATMEEQFHVLVERKYERSAIDNVLKTWGTAEEAAALRRLTVESGTWTVTPLRSAAARAATLDYNAFPHLVELILGLCDDMATLITLRFVSRRIKERADKWMVQHILSSPRPAHKPKTDARRVAGRLIKVDLTHCRVFLPPYTHIDVVTLNGGYGKPEGFDDVRGLIEADLSSVQRHVVVFEVELPPYTSFALARQTVCDWWSRIHIPIEHPRPRQLDLVFVPIRVEDMPGAADNARDPARWPSADEPHDPTRHLFHPVYSVTYTAEGEHHDQILGKSRAVDSIYAHLFCKLGLFEVVAYGGSVRIVGLDSLPPQYVDLQFDPDMSGEAARDAARQFIEEEFRVWVERRAGRTNIQDKGSPVDALLKKWGPAEEDAAVRRLTVGSGVCSLG</sequence>
<keyword evidence="2" id="KW-1185">Reference proteome</keyword>
<dbReference type="Proteomes" id="UP001565368">
    <property type="component" value="Unassembled WGS sequence"/>
</dbReference>
<name>A0ABR3Q0I2_9TREE</name>
<proteinExistence type="predicted"/>
<evidence type="ECO:0000313" key="1">
    <source>
        <dbReference type="EMBL" id="KAL1408062.1"/>
    </source>
</evidence>
<evidence type="ECO:0000313" key="2">
    <source>
        <dbReference type="Proteomes" id="UP001565368"/>
    </source>
</evidence>
<dbReference type="RefSeq" id="XP_069208006.1">
    <property type="nucleotide sequence ID" value="XM_069353364.1"/>
</dbReference>
<dbReference type="GeneID" id="95985902"/>
<evidence type="ECO:0008006" key="3">
    <source>
        <dbReference type="Google" id="ProtNLM"/>
    </source>
</evidence>
<protein>
    <recommendedName>
        <fullName evidence="3">F-box domain-containing protein</fullName>
    </recommendedName>
</protein>
<comment type="caution">
    <text evidence="1">The sequence shown here is derived from an EMBL/GenBank/DDBJ whole genome shotgun (WGS) entry which is preliminary data.</text>
</comment>
<dbReference type="EMBL" id="JBBXJM010000004">
    <property type="protein sequence ID" value="KAL1408062.1"/>
    <property type="molecule type" value="Genomic_DNA"/>
</dbReference>
<gene>
    <name evidence="1" type="ORF">Q8F55_004859</name>
</gene>
<organism evidence="1 2">
    <name type="scientific">Vanrija albida</name>
    <dbReference type="NCBI Taxonomy" id="181172"/>
    <lineage>
        <taxon>Eukaryota</taxon>
        <taxon>Fungi</taxon>
        <taxon>Dikarya</taxon>
        <taxon>Basidiomycota</taxon>
        <taxon>Agaricomycotina</taxon>
        <taxon>Tremellomycetes</taxon>
        <taxon>Trichosporonales</taxon>
        <taxon>Trichosporonaceae</taxon>
        <taxon>Vanrija</taxon>
    </lineage>
</organism>